<name>A0AAU9EJK7_9BACT</name>
<gene>
    <name evidence="1" type="ORF">FAK_36930</name>
</gene>
<proteinExistence type="predicted"/>
<evidence type="ECO:0000313" key="1">
    <source>
        <dbReference type="EMBL" id="BEQ16627.1"/>
    </source>
</evidence>
<dbReference type="InterPro" id="IPR021440">
    <property type="entry name" value="DUF3089"/>
</dbReference>
<dbReference type="AlphaFoldDB" id="A0AAU9EJK7"/>
<evidence type="ECO:0000313" key="2">
    <source>
        <dbReference type="Proteomes" id="UP001366166"/>
    </source>
</evidence>
<protein>
    <submittedName>
        <fullName evidence="1">Uncharacterized protein</fullName>
    </submittedName>
</protein>
<keyword evidence="2" id="KW-1185">Reference proteome</keyword>
<dbReference type="Pfam" id="PF11288">
    <property type="entry name" value="DUF3089"/>
    <property type="match status" value="1"/>
</dbReference>
<dbReference type="EMBL" id="AP028679">
    <property type="protein sequence ID" value="BEQ16627.1"/>
    <property type="molecule type" value="Genomic_DNA"/>
</dbReference>
<sequence length="154" mass="16829">MAAYLIGWSITKDDLAQYPALRMCRSAEQTGCIVAYNSVAAGYQQKAPTIRPGAVSVNPLSWRTDGELVPAAANLGAVFFPHDGADRKKPHYTSAQNVDGGLVVNPPDPQDLDHMPFGPGVYHAYDYSFFYENLKANAARRIQAFDKAQVRPAQ</sequence>
<dbReference type="Proteomes" id="UP001366166">
    <property type="component" value="Chromosome"/>
</dbReference>
<organism evidence="1 2">
    <name type="scientific">Desulfoferula mesophila</name>
    <dbReference type="NCBI Taxonomy" id="3058419"/>
    <lineage>
        <taxon>Bacteria</taxon>
        <taxon>Pseudomonadati</taxon>
        <taxon>Thermodesulfobacteriota</taxon>
        <taxon>Desulfarculia</taxon>
        <taxon>Desulfarculales</taxon>
        <taxon>Desulfarculaceae</taxon>
        <taxon>Desulfoferula</taxon>
    </lineage>
</organism>
<dbReference type="KEGG" id="dmp:FAK_36930"/>
<reference evidence="2" key="1">
    <citation type="journal article" date="2023" name="Arch. Microbiol.">
        <title>Desulfoferula mesophilus gen. nov. sp. nov., a mesophilic sulfate-reducing bacterium isolated from a brackish lake sediment.</title>
        <authorList>
            <person name="Watanabe T."/>
            <person name="Yabe T."/>
            <person name="Tsuji J.M."/>
            <person name="Fukui M."/>
        </authorList>
    </citation>
    <scope>NUCLEOTIDE SEQUENCE [LARGE SCALE GENOMIC DNA]</scope>
    <source>
        <strain evidence="2">12FAK</strain>
    </source>
</reference>
<accession>A0AAU9EJK7</accession>